<feature type="transmembrane region" description="Helical" evidence="1">
    <location>
        <begin position="106"/>
        <end position="123"/>
    </location>
</feature>
<evidence type="ECO:0000313" key="3">
    <source>
        <dbReference type="Proteomes" id="UP001211513"/>
    </source>
</evidence>
<protein>
    <submittedName>
        <fullName evidence="2">Uncharacterized protein</fullName>
    </submittedName>
</protein>
<evidence type="ECO:0000313" key="2">
    <source>
        <dbReference type="EMBL" id="WCF29585.1"/>
    </source>
</evidence>
<evidence type="ECO:0000256" key="1">
    <source>
        <dbReference type="SAM" id="Phobius"/>
    </source>
</evidence>
<organism evidence="2 3">
    <name type="scientific">Xylella fastidiosa subsp. fastidiosa</name>
    <dbReference type="NCBI Taxonomy" id="644356"/>
    <lineage>
        <taxon>Bacteria</taxon>
        <taxon>Pseudomonadati</taxon>
        <taxon>Pseudomonadota</taxon>
        <taxon>Gammaproteobacteria</taxon>
        <taxon>Lysobacterales</taxon>
        <taxon>Lysobacteraceae</taxon>
        <taxon>Xylella</taxon>
    </lineage>
</organism>
<dbReference type="EMBL" id="CP109888">
    <property type="protein sequence ID" value="WCF29585.1"/>
    <property type="molecule type" value="Genomic_DNA"/>
</dbReference>
<keyword evidence="1" id="KW-1133">Transmembrane helix</keyword>
<name>A0AAJ5R2S4_XYLFS</name>
<geneLocation type="plasmid" evidence="2 3">
    <name>pXF-P1.CFBP8073</name>
</geneLocation>
<keyword evidence="1" id="KW-0472">Membrane</keyword>
<reference evidence="2" key="2">
    <citation type="submission" date="2022-10" db="EMBL/GenBank/DDBJ databases">
        <authorList>
            <person name="Landa B."/>
            <person name="Arias-Giraldo L.F."/>
            <person name="Roman-Ecija M."/>
            <person name="Velasco-Amo M.P."/>
            <person name="De La Fuente L."/>
            <person name="Marco-Noales E."/>
            <person name="Moralejo E."/>
        </authorList>
    </citation>
    <scope>NUCLEOTIDE SEQUENCE</scope>
    <source>
        <strain evidence="2">CFBP8073</strain>
        <plasmid evidence="2">pXF-P1.CFBP8073</plasmid>
    </source>
</reference>
<dbReference type="RefSeq" id="WP_155561304.1">
    <property type="nucleotide sequence ID" value="NZ_CP109888.1"/>
</dbReference>
<dbReference type="Proteomes" id="UP001211513">
    <property type="component" value="Plasmid pXF-P1.CFBP8073"/>
</dbReference>
<dbReference type="AlphaFoldDB" id="A0AAJ5R2S4"/>
<feature type="transmembrane region" description="Helical" evidence="1">
    <location>
        <begin position="47"/>
        <end position="72"/>
    </location>
</feature>
<reference evidence="2" key="1">
    <citation type="journal article" date="2022" name="Phytopathology">
        <title>Complete circularized genome resources of seven strains of Xylella fastidiosa subsp. fastidiosa using hybrid assembly reveals unknown plasmids.</title>
        <authorList>
            <person name="Velasco-Amo M.D.P."/>
            <person name="Arias-Giraldo L.F.F."/>
            <person name="Ecija M.R."/>
            <person name="De La Fuente L."/>
            <person name="Marco-Noales E."/>
            <person name="Moralejo E."/>
            <person name="Navas-Cort J.A."/>
            <person name="Landa B.B."/>
        </authorList>
    </citation>
    <scope>NUCLEOTIDE SEQUENCE</scope>
    <source>
        <strain evidence="2">CFBP8073</strain>
    </source>
</reference>
<keyword evidence="1" id="KW-0812">Transmembrane</keyword>
<proteinExistence type="predicted"/>
<accession>A0AAJ5R2S4</accession>
<keyword evidence="2" id="KW-0614">Plasmid</keyword>
<gene>
    <name evidence="2" type="ORF">OK117_12380</name>
</gene>
<sequence length="139" mass="16449">MLSKLDRNYLLVRLKTMQETSETKMILREYFTGEGASVRRRKFLWDVFLYSSKYFLICLCLFSWALVSGLLIGPENEFFLRNFHAWMITTPIEEVLIQSHTLLFDLAFNAFLFSILLSVLINLKDVLLARKEQYSIKTY</sequence>